<dbReference type="EMBL" id="JACHMJ010000001">
    <property type="protein sequence ID" value="MBB5843992.1"/>
    <property type="molecule type" value="Genomic_DNA"/>
</dbReference>
<proteinExistence type="predicted"/>
<accession>A0A841APW0</accession>
<gene>
    <name evidence="1" type="ORF">HD599_002315</name>
</gene>
<protein>
    <submittedName>
        <fullName evidence="1">Uncharacterized protein</fullName>
    </submittedName>
</protein>
<dbReference type="AlphaFoldDB" id="A0A841APW0"/>
<evidence type="ECO:0000313" key="2">
    <source>
        <dbReference type="Proteomes" id="UP000536685"/>
    </source>
</evidence>
<sequence length="279" mass="29773">MKRVWLGVAVAAAVGAVFASLVVFVWTIDETHFDRPDESFDRLAARIEKTHGVTVDDSQRWVEAPTFSDPRSWIQLTVDEPDLPELLSTACAADYPDPVDWSLRVATDNGSVVSLAAAPAGDVPCLDFGFDAPGLVAEIGRSVPNVELQASIWDNGRFALVVVDDDAGALPALLPLVDHAEDVRDAAGLDTSEPVEINAAALSVVIAADEHDRYLALLTDLAENHGVTSFSADVGTQTDGIGKVQIRASSRERDGIENAIRTSGLPIADLPVRFLPQTP</sequence>
<organism evidence="1 2">
    <name type="scientific">Conyzicola lurida</name>
    <dbReference type="NCBI Taxonomy" id="1172621"/>
    <lineage>
        <taxon>Bacteria</taxon>
        <taxon>Bacillati</taxon>
        <taxon>Actinomycetota</taxon>
        <taxon>Actinomycetes</taxon>
        <taxon>Micrococcales</taxon>
        <taxon>Microbacteriaceae</taxon>
        <taxon>Conyzicola</taxon>
    </lineage>
</organism>
<keyword evidence="2" id="KW-1185">Reference proteome</keyword>
<dbReference type="Proteomes" id="UP000536685">
    <property type="component" value="Unassembled WGS sequence"/>
</dbReference>
<evidence type="ECO:0000313" key="1">
    <source>
        <dbReference type="EMBL" id="MBB5843992.1"/>
    </source>
</evidence>
<dbReference type="RefSeq" id="WP_184237707.1">
    <property type="nucleotide sequence ID" value="NZ_JACHMJ010000001.1"/>
</dbReference>
<comment type="caution">
    <text evidence="1">The sequence shown here is derived from an EMBL/GenBank/DDBJ whole genome shotgun (WGS) entry which is preliminary data.</text>
</comment>
<reference evidence="1 2" key="1">
    <citation type="submission" date="2020-08" db="EMBL/GenBank/DDBJ databases">
        <title>Sequencing the genomes of 1000 actinobacteria strains.</title>
        <authorList>
            <person name="Klenk H.-P."/>
        </authorList>
    </citation>
    <scope>NUCLEOTIDE SEQUENCE [LARGE SCALE GENOMIC DNA]</scope>
    <source>
        <strain evidence="1 2">DSM 105784</strain>
    </source>
</reference>
<name>A0A841APW0_9MICO</name>